<dbReference type="STRING" id="1137799.GZ78_03135"/>
<dbReference type="Gene3D" id="3.40.1390.30">
    <property type="entry name" value="NIF3 (NGG1p interacting factor 3)-like"/>
    <property type="match status" value="2"/>
</dbReference>
<dbReference type="FunFam" id="3.40.1390.30:FF:000001">
    <property type="entry name" value="GTP cyclohydrolase 1 type 2"/>
    <property type="match status" value="1"/>
</dbReference>
<sequence length="253" mass="27696">MSVTLKQLVKILEDELQPGLFKDYCPNGLQVEGTSQVKRLVTGVTACQALIDKAVELKADAILVHHGYFWKGEDSAIVGMKKRRIETLLKHNISLISYHLPLDGHLELGNNAQLAKLLGWKTEGGMEPGKARSVGSWGRPQAPVSLEELGGQIEEKLGRKPLLISGGDHKIKTLAWCTGGAQRMIDLALDLNVDAYVSGEISESTVHFARENGIHYISAGHHATERYGAKALGEWLQAKYGIEHTFVDIDSPV</sequence>
<dbReference type="Proteomes" id="UP000028073">
    <property type="component" value="Unassembled WGS sequence"/>
</dbReference>
<dbReference type="GO" id="GO:0046872">
    <property type="term" value="F:metal ion binding"/>
    <property type="evidence" value="ECO:0007669"/>
    <property type="project" value="UniProtKB-KW"/>
</dbReference>
<dbReference type="EMBL" id="JOKH01000001">
    <property type="protein sequence ID" value="KEQ19038.1"/>
    <property type="molecule type" value="Genomic_DNA"/>
</dbReference>
<feature type="binding site" evidence="5">
    <location>
        <position position="66"/>
    </location>
    <ligand>
        <name>a divalent metal cation</name>
        <dbReference type="ChEBI" id="CHEBI:60240"/>
        <label>1</label>
    </ligand>
</feature>
<evidence type="ECO:0000256" key="3">
    <source>
        <dbReference type="ARBA" id="ARBA00022112"/>
    </source>
</evidence>
<dbReference type="OrthoDB" id="9800881at2"/>
<protein>
    <recommendedName>
        <fullName evidence="3">GTP cyclohydrolase 1 type 2 homolog</fullName>
    </recommendedName>
</protein>
<feature type="binding site" evidence="5">
    <location>
        <position position="65"/>
    </location>
    <ligand>
        <name>a divalent metal cation</name>
        <dbReference type="ChEBI" id="CHEBI:60240"/>
        <label>1</label>
    </ligand>
</feature>
<evidence type="ECO:0000313" key="7">
    <source>
        <dbReference type="Proteomes" id="UP000028073"/>
    </source>
</evidence>
<evidence type="ECO:0000256" key="2">
    <source>
        <dbReference type="ARBA" id="ARBA00011643"/>
    </source>
</evidence>
<dbReference type="eggNOG" id="COG0327">
    <property type="taxonomic scope" value="Bacteria"/>
</dbReference>
<name>A0A081NKR5_9GAMM</name>
<keyword evidence="4 5" id="KW-0479">Metal-binding</keyword>
<gene>
    <name evidence="6" type="ORF">GZ78_03135</name>
</gene>
<keyword evidence="7" id="KW-1185">Reference proteome</keyword>
<evidence type="ECO:0000256" key="1">
    <source>
        <dbReference type="ARBA" id="ARBA00006964"/>
    </source>
</evidence>
<feature type="binding site" evidence="5">
    <location>
        <position position="221"/>
    </location>
    <ligand>
        <name>a divalent metal cation</name>
        <dbReference type="ChEBI" id="CHEBI:60240"/>
        <label>1</label>
    </ligand>
</feature>
<dbReference type="Pfam" id="PF01784">
    <property type="entry name" value="DUF34_NIF3"/>
    <property type="match status" value="1"/>
</dbReference>
<evidence type="ECO:0000256" key="4">
    <source>
        <dbReference type="ARBA" id="ARBA00022723"/>
    </source>
</evidence>
<dbReference type="GO" id="GO:0005737">
    <property type="term" value="C:cytoplasm"/>
    <property type="evidence" value="ECO:0007669"/>
    <property type="project" value="TreeGrafter"/>
</dbReference>
<evidence type="ECO:0000313" key="6">
    <source>
        <dbReference type="EMBL" id="KEQ19038.1"/>
    </source>
</evidence>
<dbReference type="AlphaFoldDB" id="A0A081NKR5"/>
<comment type="subunit">
    <text evidence="2">Homohexamer.</text>
</comment>
<feature type="binding site" evidence="5">
    <location>
        <position position="225"/>
    </location>
    <ligand>
        <name>a divalent metal cation</name>
        <dbReference type="ChEBI" id="CHEBI:60240"/>
        <label>1</label>
    </ligand>
</feature>
<proteinExistence type="inferred from homology"/>
<dbReference type="RefSeq" id="WP_034832627.1">
    <property type="nucleotide sequence ID" value="NZ_JOKH01000001.1"/>
</dbReference>
<dbReference type="InterPro" id="IPR002678">
    <property type="entry name" value="DUF34/NIF3"/>
</dbReference>
<reference evidence="6 7" key="1">
    <citation type="submission" date="2014-06" db="EMBL/GenBank/DDBJ databases">
        <title>Whole Genome Sequences of Three Symbiotic Endozoicomonas Bacteria.</title>
        <authorList>
            <person name="Neave M.J."/>
            <person name="Apprill A."/>
            <person name="Voolstra C.R."/>
        </authorList>
    </citation>
    <scope>NUCLEOTIDE SEQUENCE [LARGE SCALE GENOMIC DNA]</scope>
    <source>
        <strain evidence="6 7">DSM 25634</strain>
    </source>
</reference>
<dbReference type="NCBIfam" id="TIGR00486">
    <property type="entry name" value="YbgI_SA1388"/>
    <property type="match status" value="1"/>
</dbReference>
<dbReference type="PANTHER" id="PTHR13799:SF14">
    <property type="entry name" value="GTP CYCLOHYDROLASE 1 TYPE 2 HOMOLOG"/>
    <property type="match status" value="1"/>
</dbReference>
<dbReference type="SUPFAM" id="SSF102705">
    <property type="entry name" value="NIF3 (NGG1p interacting factor 3)-like"/>
    <property type="match status" value="1"/>
</dbReference>
<organism evidence="6 7">
    <name type="scientific">Endozoicomonas numazuensis</name>
    <dbReference type="NCBI Taxonomy" id="1137799"/>
    <lineage>
        <taxon>Bacteria</taxon>
        <taxon>Pseudomonadati</taxon>
        <taxon>Pseudomonadota</taxon>
        <taxon>Gammaproteobacteria</taxon>
        <taxon>Oceanospirillales</taxon>
        <taxon>Endozoicomonadaceae</taxon>
        <taxon>Endozoicomonas</taxon>
    </lineage>
</organism>
<accession>A0A081NKR5</accession>
<feature type="binding site" evidence="5">
    <location>
        <position position="103"/>
    </location>
    <ligand>
        <name>a divalent metal cation</name>
        <dbReference type="ChEBI" id="CHEBI:60240"/>
        <label>1</label>
    </ligand>
</feature>
<dbReference type="InterPro" id="IPR036069">
    <property type="entry name" value="DUF34/NIF3_sf"/>
</dbReference>
<evidence type="ECO:0000256" key="5">
    <source>
        <dbReference type="PIRSR" id="PIRSR602678-1"/>
    </source>
</evidence>
<dbReference type="PANTHER" id="PTHR13799">
    <property type="entry name" value="NGG1 INTERACTING FACTOR 3"/>
    <property type="match status" value="1"/>
</dbReference>
<comment type="similarity">
    <text evidence="1">Belongs to the GTP cyclohydrolase I type 2/NIF3 family.</text>
</comment>
<comment type="caution">
    <text evidence="6">The sequence shown here is derived from an EMBL/GenBank/DDBJ whole genome shotgun (WGS) entry which is preliminary data.</text>
</comment>